<dbReference type="GO" id="GO:0016887">
    <property type="term" value="F:ATP hydrolysis activity"/>
    <property type="evidence" value="ECO:0007669"/>
    <property type="project" value="InterPro"/>
</dbReference>
<evidence type="ECO:0000256" key="7">
    <source>
        <dbReference type="ARBA" id="ARBA00022967"/>
    </source>
</evidence>
<dbReference type="InterPro" id="IPR003439">
    <property type="entry name" value="ABC_transporter-like_ATP-bd"/>
</dbReference>
<dbReference type="Gene3D" id="3.40.50.300">
    <property type="entry name" value="P-loop containing nucleotide triphosphate hydrolases"/>
    <property type="match status" value="1"/>
</dbReference>
<keyword evidence="8" id="KW-0472">Membrane</keyword>
<reference evidence="11" key="1">
    <citation type="submission" date="2015-07" db="EMBL/GenBank/DDBJ databases">
        <title>Draft Genome Sequences of Anaerolinea thermolimosa IMO-1, Bellilinea caldifistulae GOMI-1, Leptolinea tardivitalis YMTK-2, Levilinea saccharolytica KIBI-1,Longilinea arvoryzae KOME-1, Previously Described as Members of the Anaerolineaceae (Chloroflexi).</title>
        <authorList>
            <person name="Sekiguchi Y."/>
            <person name="Ohashi A."/>
            <person name="Matsuura N."/>
            <person name="Tourlousse M.D."/>
        </authorList>
    </citation>
    <scope>NUCLEOTIDE SEQUENCE [LARGE SCALE GENOMIC DNA]</scope>
    <source>
        <strain evidence="11">IMO-1</strain>
    </source>
</reference>
<dbReference type="InterPro" id="IPR050763">
    <property type="entry name" value="ABC_transporter_ATP-binding"/>
</dbReference>
<evidence type="ECO:0000256" key="4">
    <source>
        <dbReference type="ARBA" id="ARBA00022475"/>
    </source>
</evidence>
<dbReference type="PROSITE" id="PS00211">
    <property type="entry name" value="ABC_TRANSPORTER_1"/>
    <property type="match status" value="1"/>
</dbReference>
<name>A0A7U9KPW2_9CHLR</name>
<keyword evidence="6" id="KW-0067">ATP-binding</keyword>
<gene>
    <name evidence="10" type="ORF">ATHL_03243</name>
</gene>
<evidence type="ECO:0000313" key="10">
    <source>
        <dbReference type="EMBL" id="GAP08341.1"/>
    </source>
</evidence>
<dbReference type="EMBL" id="DF967966">
    <property type="protein sequence ID" value="GAP08341.1"/>
    <property type="molecule type" value="Genomic_DNA"/>
</dbReference>
<keyword evidence="11" id="KW-1185">Reference proteome</keyword>
<comment type="subcellular location">
    <subcellularLocation>
        <location evidence="1">Cell membrane</location>
    </subcellularLocation>
</comment>
<dbReference type="InterPro" id="IPR003593">
    <property type="entry name" value="AAA+_ATPase"/>
</dbReference>
<sequence>MEAMVSVQNLVHTFGERRAVDGLTFEVGRGEIFGLLGPNGAGKTTTIRLLNGLYRPRSGTMKVLGLDPVSEGSLVRARTGVLTETPALYERLTACQNLEFFGRLAGMEPGLLKQRMEELLTFFELDKRAHDKVGSFSKGMKQRLALARALLHRPELIFLDEPTSGLDPESALQVRELIESICRRDGHTVFLCTHILSEAERLCSRVAILNHGRLVALGSLDELSRRLQEGLKVRITFLKEFTPPVDLLRLPGVRRVESEPKGLNLEVEGESAIAGVVTGLVQAGAQVVRVEPEKMTLEDMYFKLQEQSREGEV</sequence>
<feature type="domain" description="ABC transporter" evidence="9">
    <location>
        <begin position="5"/>
        <end position="236"/>
    </location>
</feature>
<dbReference type="Proteomes" id="UP000253922">
    <property type="component" value="Unassembled WGS sequence"/>
</dbReference>
<accession>A0A7U9KPW2</accession>
<comment type="similarity">
    <text evidence="2">Belongs to the ABC transporter superfamily.</text>
</comment>
<evidence type="ECO:0000256" key="3">
    <source>
        <dbReference type="ARBA" id="ARBA00022448"/>
    </source>
</evidence>
<dbReference type="GO" id="GO:0005524">
    <property type="term" value="F:ATP binding"/>
    <property type="evidence" value="ECO:0007669"/>
    <property type="project" value="UniProtKB-KW"/>
</dbReference>
<evidence type="ECO:0000259" key="9">
    <source>
        <dbReference type="PROSITE" id="PS50893"/>
    </source>
</evidence>
<evidence type="ECO:0000313" key="11">
    <source>
        <dbReference type="Proteomes" id="UP000253922"/>
    </source>
</evidence>
<dbReference type="InterPro" id="IPR025302">
    <property type="entry name" value="DrrA1/2-like_C"/>
</dbReference>
<keyword evidence="7" id="KW-1278">Translocase</keyword>
<organism evidence="10 11">
    <name type="scientific">Anaerolinea thermolimosa</name>
    <dbReference type="NCBI Taxonomy" id="229919"/>
    <lineage>
        <taxon>Bacteria</taxon>
        <taxon>Bacillati</taxon>
        <taxon>Chloroflexota</taxon>
        <taxon>Anaerolineae</taxon>
        <taxon>Anaerolineales</taxon>
        <taxon>Anaerolineaceae</taxon>
        <taxon>Anaerolinea</taxon>
    </lineage>
</organism>
<dbReference type="SUPFAM" id="SSF52540">
    <property type="entry name" value="P-loop containing nucleoside triphosphate hydrolases"/>
    <property type="match status" value="1"/>
</dbReference>
<proteinExistence type="inferred from homology"/>
<keyword evidence="3" id="KW-0813">Transport</keyword>
<dbReference type="GO" id="GO:0005886">
    <property type="term" value="C:plasma membrane"/>
    <property type="evidence" value="ECO:0007669"/>
    <property type="project" value="UniProtKB-SubCell"/>
</dbReference>
<protein>
    <submittedName>
        <fullName evidence="10">ABC-type multidrug transport system, ATPase component</fullName>
    </submittedName>
</protein>
<dbReference type="PANTHER" id="PTHR42711:SF5">
    <property type="entry name" value="ABC TRANSPORTER ATP-BINDING PROTEIN NATA"/>
    <property type="match status" value="1"/>
</dbReference>
<dbReference type="SMART" id="SM00382">
    <property type="entry name" value="AAA"/>
    <property type="match status" value="1"/>
</dbReference>
<evidence type="ECO:0000256" key="1">
    <source>
        <dbReference type="ARBA" id="ARBA00004236"/>
    </source>
</evidence>
<keyword evidence="5" id="KW-0547">Nucleotide-binding</keyword>
<dbReference type="FunFam" id="3.40.50.300:FF:000589">
    <property type="entry name" value="ABC transporter, ATP-binding subunit"/>
    <property type="match status" value="1"/>
</dbReference>
<dbReference type="Pfam" id="PF13732">
    <property type="entry name" value="DrrA1-3_C"/>
    <property type="match status" value="1"/>
</dbReference>
<dbReference type="Pfam" id="PF00005">
    <property type="entry name" value="ABC_tran"/>
    <property type="match status" value="1"/>
</dbReference>
<dbReference type="AlphaFoldDB" id="A0A7U9KPW2"/>
<evidence type="ECO:0000256" key="6">
    <source>
        <dbReference type="ARBA" id="ARBA00022840"/>
    </source>
</evidence>
<evidence type="ECO:0000256" key="8">
    <source>
        <dbReference type="ARBA" id="ARBA00023136"/>
    </source>
</evidence>
<keyword evidence="4" id="KW-1003">Cell membrane</keyword>
<dbReference type="InterPro" id="IPR027417">
    <property type="entry name" value="P-loop_NTPase"/>
</dbReference>
<dbReference type="PANTHER" id="PTHR42711">
    <property type="entry name" value="ABC TRANSPORTER ATP-BINDING PROTEIN"/>
    <property type="match status" value="1"/>
</dbReference>
<dbReference type="PROSITE" id="PS50893">
    <property type="entry name" value="ABC_TRANSPORTER_2"/>
    <property type="match status" value="1"/>
</dbReference>
<dbReference type="InterPro" id="IPR017871">
    <property type="entry name" value="ABC_transporter-like_CS"/>
</dbReference>
<evidence type="ECO:0000256" key="2">
    <source>
        <dbReference type="ARBA" id="ARBA00005417"/>
    </source>
</evidence>
<evidence type="ECO:0000256" key="5">
    <source>
        <dbReference type="ARBA" id="ARBA00022741"/>
    </source>
</evidence>